<dbReference type="SUPFAM" id="SSF53901">
    <property type="entry name" value="Thiolase-like"/>
    <property type="match status" value="2"/>
</dbReference>
<keyword evidence="6" id="KW-1185">Reference proteome</keyword>
<accession>A0ABP9V2A9</accession>
<dbReference type="Pfam" id="PF02797">
    <property type="entry name" value="Chal_sti_synt_C"/>
    <property type="match status" value="1"/>
</dbReference>
<evidence type="ECO:0000259" key="4">
    <source>
        <dbReference type="Pfam" id="PF08392"/>
    </source>
</evidence>
<protein>
    <submittedName>
        <fullName evidence="5">1,3,6,8-tetrahydroxynaphthalene synthase</fullName>
    </submittedName>
</protein>
<dbReference type="Gene3D" id="3.40.47.10">
    <property type="match status" value="2"/>
</dbReference>
<dbReference type="EMBL" id="BAABRL010000010">
    <property type="protein sequence ID" value="GAA5496811.1"/>
    <property type="molecule type" value="Genomic_DNA"/>
</dbReference>
<dbReference type="PIRSF" id="PIRSF000451">
    <property type="entry name" value="PKS_III"/>
    <property type="match status" value="1"/>
</dbReference>
<dbReference type="InterPro" id="IPR011141">
    <property type="entry name" value="Polyketide_synthase_type-III"/>
</dbReference>
<gene>
    <name evidence="5" type="ORF">Rhal01_02996</name>
</gene>
<dbReference type="InterPro" id="IPR016039">
    <property type="entry name" value="Thiolase-like"/>
</dbReference>
<dbReference type="PANTHER" id="PTHR11877">
    <property type="entry name" value="HYDROXYMETHYLGLUTARYL-COA SYNTHASE"/>
    <property type="match status" value="1"/>
</dbReference>
<evidence type="ECO:0000259" key="3">
    <source>
        <dbReference type="Pfam" id="PF02797"/>
    </source>
</evidence>
<sequence>MYLHSIASHFPAHRFTQAESYSALSQTKSFAKLKRSSQALLEKILTQGSGIDSRHFCVSDIAGLVDADAGELNALFEREGRALAAEAMRKALKSAGLEAEELDALIVCTCTGYLCPGLSSHVAELLGMRSDLYLQDLVGLGCGAAVPALRSAHGLSAADPSAKIGVIAVELCSSAFFMDDDPGVLISLCLFGDGASASIWSGESQKNAWRASGFQTLHLPEHRDMLRFENQHGFLRNRLDRKVPELAAQAVKHLISEAGMDPASVVAHGGGRDVVQALEAVLGGVQLKETREVLREYGNLSSPSVLVALQRLLEKGTDRDSLWLTSFGAGFAAHALQLHRNHG</sequence>
<organism evidence="5 6">
    <name type="scientific">Rubritalea halochordaticola</name>
    <dbReference type="NCBI Taxonomy" id="714537"/>
    <lineage>
        <taxon>Bacteria</taxon>
        <taxon>Pseudomonadati</taxon>
        <taxon>Verrucomicrobiota</taxon>
        <taxon>Verrucomicrobiia</taxon>
        <taxon>Verrucomicrobiales</taxon>
        <taxon>Rubritaleaceae</taxon>
        <taxon>Rubritalea</taxon>
    </lineage>
</organism>
<dbReference type="RefSeq" id="WP_346189421.1">
    <property type="nucleotide sequence ID" value="NZ_BAABRL010000010.1"/>
</dbReference>
<evidence type="ECO:0000313" key="6">
    <source>
        <dbReference type="Proteomes" id="UP001424741"/>
    </source>
</evidence>
<name>A0ABP9V2A9_9BACT</name>
<comment type="similarity">
    <text evidence="1">Belongs to the thiolase-like superfamily. Chalcone/stilbene synthases family.</text>
</comment>
<reference evidence="5 6" key="1">
    <citation type="submission" date="2024-02" db="EMBL/GenBank/DDBJ databases">
        <title>Rubritalea halochordaticola NBRC 107102.</title>
        <authorList>
            <person name="Ichikawa N."/>
            <person name="Katano-Makiyama Y."/>
            <person name="Hidaka K."/>
        </authorList>
    </citation>
    <scope>NUCLEOTIDE SEQUENCE [LARGE SCALE GENOMIC DNA]</scope>
    <source>
        <strain evidence="5 6">NBRC 107102</strain>
    </source>
</reference>
<feature type="domain" description="FAE" evidence="4">
    <location>
        <begin position="16"/>
        <end position="207"/>
    </location>
</feature>
<evidence type="ECO:0000313" key="5">
    <source>
        <dbReference type="EMBL" id="GAA5496811.1"/>
    </source>
</evidence>
<feature type="domain" description="Chalcone/stilbene synthase C-terminal" evidence="3">
    <location>
        <begin position="240"/>
        <end position="316"/>
    </location>
</feature>
<evidence type="ECO:0000256" key="2">
    <source>
        <dbReference type="ARBA" id="ARBA00022679"/>
    </source>
</evidence>
<dbReference type="PANTHER" id="PTHR11877:SF46">
    <property type="entry name" value="TYPE III POLYKETIDE SYNTHASE A"/>
    <property type="match status" value="1"/>
</dbReference>
<comment type="caution">
    <text evidence="5">The sequence shown here is derived from an EMBL/GenBank/DDBJ whole genome shotgun (WGS) entry which is preliminary data.</text>
</comment>
<proteinExistence type="inferred from homology"/>
<evidence type="ECO:0000256" key="1">
    <source>
        <dbReference type="ARBA" id="ARBA00005531"/>
    </source>
</evidence>
<dbReference type="Pfam" id="PF08392">
    <property type="entry name" value="FAE1_CUT1_RppA"/>
    <property type="match status" value="1"/>
</dbReference>
<keyword evidence="2" id="KW-0808">Transferase</keyword>
<dbReference type="Proteomes" id="UP001424741">
    <property type="component" value="Unassembled WGS sequence"/>
</dbReference>
<dbReference type="InterPro" id="IPR013601">
    <property type="entry name" value="FAE1_typ3_polyketide_synth"/>
</dbReference>
<dbReference type="InterPro" id="IPR012328">
    <property type="entry name" value="Chalcone/stilbene_synt_C"/>
</dbReference>